<dbReference type="Proteomes" id="UP000185911">
    <property type="component" value="Unassembled WGS sequence"/>
</dbReference>
<dbReference type="InterPro" id="IPR012441">
    <property type="entry name" value="DUF1643"/>
</dbReference>
<dbReference type="Pfam" id="PF07799">
    <property type="entry name" value="DUF1643"/>
    <property type="match status" value="1"/>
</dbReference>
<keyword evidence="2" id="KW-1185">Reference proteome</keyword>
<gene>
    <name evidence="1" type="ORF">BLL52_4189</name>
</gene>
<comment type="caution">
    <text evidence="1">The sequence shown here is derived from an EMBL/GenBank/DDBJ whole genome shotgun (WGS) entry which is preliminary data.</text>
</comment>
<accession>A0A1Q8Y9F8</accession>
<dbReference type="EMBL" id="MSYM01000020">
    <property type="protein sequence ID" value="OLP04655.1"/>
    <property type="molecule type" value="Genomic_DNA"/>
</dbReference>
<evidence type="ECO:0000313" key="1">
    <source>
        <dbReference type="EMBL" id="OLP04655.1"/>
    </source>
</evidence>
<evidence type="ECO:0008006" key="3">
    <source>
        <dbReference type="Google" id="ProtNLM"/>
    </source>
</evidence>
<name>A0A1Q8Y9F8_9BURK</name>
<dbReference type="RefSeq" id="WP_158025715.1">
    <property type="nucleotide sequence ID" value="NZ_MSYM01000020.1"/>
</dbReference>
<sequence length="125" mass="13408">MPRVVYIMLNPSTADADVDDATIRKCAGFGKRLGYGGFDVVNLYAFRATKPADLKQASYPVGERNDEFIRSSLLTTSTVICAWGSNAKGLARPVEVLTLLKSIGKKPMALQINAGGVPAHPLMLP</sequence>
<dbReference type="AlphaFoldDB" id="A0A1Q8Y9F8"/>
<evidence type="ECO:0000313" key="2">
    <source>
        <dbReference type="Proteomes" id="UP000185911"/>
    </source>
</evidence>
<reference evidence="1 2" key="1">
    <citation type="submission" date="2017-01" db="EMBL/GenBank/DDBJ databases">
        <title>Genome sequence of Rhodoferax antarcticus ANT.BR, a psychrophilic purple nonsulfur bacterium from an Antarctic microbial mat.</title>
        <authorList>
            <person name="Baker J."/>
            <person name="Riester C."/>
            <person name="Skinner B."/>
            <person name="Newell A."/>
            <person name="Swingley W."/>
            <person name="Madigan M."/>
            <person name="Jung D."/>
            <person name="Asao M."/>
            <person name="Chen M."/>
            <person name="Loughlin P."/>
            <person name="Pan H."/>
            <person name="Lin S."/>
            <person name="Li N."/>
            <person name="Shaw J."/>
            <person name="Prado M."/>
            <person name="Sherman C."/>
            <person name="Li X."/>
            <person name="Tang J."/>
            <person name="Blankenship R."/>
            <person name="Zhao T."/>
            <person name="Touchman J."/>
            <person name="Sattley M."/>
        </authorList>
    </citation>
    <scope>NUCLEOTIDE SEQUENCE [LARGE SCALE GENOMIC DNA]</scope>
    <source>
        <strain evidence="1 2">ANT.BR</strain>
    </source>
</reference>
<protein>
    <recommendedName>
        <fullName evidence="3">DUF1643 domain-containing protein</fullName>
    </recommendedName>
</protein>
<organism evidence="1 2">
    <name type="scientific">Rhodoferax antarcticus ANT.BR</name>
    <dbReference type="NCBI Taxonomy" id="1111071"/>
    <lineage>
        <taxon>Bacteria</taxon>
        <taxon>Pseudomonadati</taxon>
        <taxon>Pseudomonadota</taxon>
        <taxon>Betaproteobacteria</taxon>
        <taxon>Burkholderiales</taxon>
        <taxon>Comamonadaceae</taxon>
        <taxon>Rhodoferax</taxon>
    </lineage>
</organism>
<proteinExistence type="predicted"/>